<keyword evidence="1" id="KW-0472">Membrane</keyword>
<gene>
    <name evidence="2" type="ORF">GCM10009682_01350</name>
</gene>
<reference evidence="3" key="1">
    <citation type="journal article" date="2019" name="Int. J. Syst. Evol. Microbiol.">
        <title>The Global Catalogue of Microorganisms (GCM) 10K type strain sequencing project: providing services to taxonomists for standard genome sequencing and annotation.</title>
        <authorList>
            <consortium name="The Broad Institute Genomics Platform"/>
            <consortium name="The Broad Institute Genome Sequencing Center for Infectious Disease"/>
            <person name="Wu L."/>
            <person name="Ma J."/>
        </authorList>
    </citation>
    <scope>NUCLEOTIDE SEQUENCE [LARGE SCALE GENOMIC DNA]</scope>
    <source>
        <strain evidence="3">JCM 13250</strain>
    </source>
</reference>
<feature type="transmembrane region" description="Helical" evidence="1">
    <location>
        <begin position="293"/>
        <end position="316"/>
    </location>
</feature>
<keyword evidence="3" id="KW-1185">Reference proteome</keyword>
<evidence type="ECO:0000313" key="2">
    <source>
        <dbReference type="EMBL" id="GAA1783020.1"/>
    </source>
</evidence>
<accession>A0ABP4XNP0</accession>
<dbReference type="SUPFAM" id="SSF56112">
    <property type="entry name" value="Protein kinase-like (PK-like)"/>
    <property type="match status" value="1"/>
</dbReference>
<dbReference type="RefSeq" id="WP_344125046.1">
    <property type="nucleotide sequence ID" value="NZ_BAAALT010000003.1"/>
</dbReference>
<feature type="transmembrane region" description="Helical" evidence="1">
    <location>
        <begin position="450"/>
        <end position="469"/>
    </location>
</feature>
<dbReference type="InterPro" id="IPR011009">
    <property type="entry name" value="Kinase-like_dom_sf"/>
</dbReference>
<dbReference type="Proteomes" id="UP001500218">
    <property type="component" value="Unassembled WGS sequence"/>
</dbReference>
<dbReference type="Gene3D" id="1.10.510.10">
    <property type="entry name" value="Transferase(Phosphotransferase) domain 1"/>
    <property type="match status" value="1"/>
</dbReference>
<protein>
    <recommendedName>
        <fullName evidence="4">Protein kinase domain-containing protein</fullName>
    </recommendedName>
</protein>
<keyword evidence="1" id="KW-1133">Transmembrane helix</keyword>
<organism evidence="2 3">
    <name type="scientific">Luedemannella flava</name>
    <dbReference type="NCBI Taxonomy" id="349316"/>
    <lineage>
        <taxon>Bacteria</taxon>
        <taxon>Bacillati</taxon>
        <taxon>Actinomycetota</taxon>
        <taxon>Actinomycetes</taxon>
        <taxon>Micromonosporales</taxon>
        <taxon>Micromonosporaceae</taxon>
        <taxon>Luedemannella</taxon>
    </lineage>
</organism>
<sequence>MTDRPVEYLEIRLGGPGWGAWLKVGEPESDHTRPAEFPVTVPGRREARTVHADVRYTVAFDEPSGSSGWPEWHVKIYRCADQGDTEALRLYLCRQALAVQQANARVSGPVRMGIKPPWAVVPVHIVRGDLEEESFDGSVATRIAADPERLLRQAQERLPAWFAADPEEAGRTLLAISPMVDKVDWEPVRDEPATEQLAKFLHVAEGLDTLHASGTVHCDIKPANMCRYPVRGVSQYVLVDADAASGIDVAPTLVRSNGDYASARVRRWRRALEVTHQPPYRLDANSLLAHDRFGFAMVVLGAITGVAWVHGVLLAAEPDGPRLADDPAQVREILRRQWPDTPTRSWQPLIDVLLEPLDPAVAESVNWRTADWLARLVEAEKRCHVTTAGMRTALPAAEAGEVRRFSDELRAIQRTAREKPVVKLDLVGHGCQVVEAAALRVAVHAARRTALASAGTILAVTVILLYSAYGLGK</sequence>
<evidence type="ECO:0008006" key="4">
    <source>
        <dbReference type="Google" id="ProtNLM"/>
    </source>
</evidence>
<comment type="caution">
    <text evidence="2">The sequence shown here is derived from an EMBL/GenBank/DDBJ whole genome shotgun (WGS) entry which is preliminary data.</text>
</comment>
<dbReference type="EMBL" id="BAAALT010000003">
    <property type="protein sequence ID" value="GAA1783020.1"/>
    <property type="molecule type" value="Genomic_DNA"/>
</dbReference>
<evidence type="ECO:0000313" key="3">
    <source>
        <dbReference type="Proteomes" id="UP001500218"/>
    </source>
</evidence>
<name>A0ABP4XNP0_9ACTN</name>
<proteinExistence type="predicted"/>
<evidence type="ECO:0000256" key="1">
    <source>
        <dbReference type="SAM" id="Phobius"/>
    </source>
</evidence>
<keyword evidence="1" id="KW-0812">Transmembrane</keyword>